<dbReference type="GO" id="GO:0003676">
    <property type="term" value="F:nucleic acid binding"/>
    <property type="evidence" value="ECO:0007669"/>
    <property type="project" value="InterPro"/>
</dbReference>
<feature type="non-terminal residue" evidence="3">
    <location>
        <position position="257"/>
    </location>
</feature>
<dbReference type="GO" id="GO:0015074">
    <property type="term" value="P:DNA integration"/>
    <property type="evidence" value="ECO:0007669"/>
    <property type="project" value="InterPro"/>
</dbReference>
<dbReference type="PROSITE" id="PS50994">
    <property type="entry name" value="INTEGRASE"/>
    <property type="match status" value="1"/>
</dbReference>
<dbReference type="OrthoDB" id="441971at2759"/>
<dbReference type="AlphaFoldDB" id="A0A812U0U1"/>
<dbReference type="Gene3D" id="3.30.420.10">
    <property type="entry name" value="Ribonuclease H-like superfamily/Ribonuclease H"/>
    <property type="match status" value="1"/>
</dbReference>
<sequence length="257" mass="27767">PAARRRHRQKRCGGGEELLTLDYGKLTAVLLGSLQAAAGAGEGGGAGPAAALASDFNVRDARKLYQIAKRKFPDQPAVTVNRARDALRGDVARQVLASKPRSGKEHGRGAQRPPASRLDDFSQNTRSAKKYGLVVTDVFTREAVTRALPNKNAETVARAAAEAIPDLVQDEGNYVVTTDEGNEFRTLEANLPQGVDRNATAVDRTIQTLKKDLAGEVARRGGKWDDHSGGGDNAVRLHCERRLACESILQPDLLLWR</sequence>
<dbReference type="InterPro" id="IPR036397">
    <property type="entry name" value="RNaseH_sf"/>
</dbReference>
<dbReference type="EMBL" id="CAJNIZ010034004">
    <property type="protein sequence ID" value="CAE7549849.1"/>
    <property type="molecule type" value="Genomic_DNA"/>
</dbReference>
<name>A0A812U0U1_SYMPI</name>
<evidence type="ECO:0000313" key="4">
    <source>
        <dbReference type="Proteomes" id="UP000649617"/>
    </source>
</evidence>
<feature type="non-terminal residue" evidence="3">
    <location>
        <position position="1"/>
    </location>
</feature>
<evidence type="ECO:0000256" key="1">
    <source>
        <dbReference type="SAM" id="MobiDB-lite"/>
    </source>
</evidence>
<accession>A0A812U0U1</accession>
<dbReference type="Proteomes" id="UP000649617">
    <property type="component" value="Unassembled WGS sequence"/>
</dbReference>
<feature type="region of interest" description="Disordered" evidence="1">
    <location>
        <begin position="95"/>
        <end position="123"/>
    </location>
</feature>
<organism evidence="3 4">
    <name type="scientific">Symbiodinium pilosum</name>
    <name type="common">Dinoflagellate</name>
    <dbReference type="NCBI Taxonomy" id="2952"/>
    <lineage>
        <taxon>Eukaryota</taxon>
        <taxon>Sar</taxon>
        <taxon>Alveolata</taxon>
        <taxon>Dinophyceae</taxon>
        <taxon>Suessiales</taxon>
        <taxon>Symbiodiniaceae</taxon>
        <taxon>Symbiodinium</taxon>
    </lineage>
</organism>
<comment type="caution">
    <text evidence="3">The sequence shown here is derived from an EMBL/GenBank/DDBJ whole genome shotgun (WGS) entry which is preliminary data.</text>
</comment>
<reference evidence="3" key="1">
    <citation type="submission" date="2021-02" db="EMBL/GenBank/DDBJ databases">
        <authorList>
            <person name="Dougan E. K."/>
            <person name="Rhodes N."/>
            <person name="Thang M."/>
            <person name="Chan C."/>
        </authorList>
    </citation>
    <scope>NUCLEOTIDE SEQUENCE</scope>
</reference>
<dbReference type="InterPro" id="IPR001584">
    <property type="entry name" value="Integrase_cat-core"/>
</dbReference>
<gene>
    <name evidence="3" type="ORF">SPIL2461_LOCUS14612</name>
</gene>
<proteinExistence type="predicted"/>
<protein>
    <recommendedName>
        <fullName evidence="2">Integrase catalytic domain-containing protein</fullName>
    </recommendedName>
</protein>
<evidence type="ECO:0000313" key="3">
    <source>
        <dbReference type="EMBL" id="CAE7549849.1"/>
    </source>
</evidence>
<feature type="domain" description="Integrase catalytic" evidence="2">
    <location>
        <begin position="109"/>
        <end position="193"/>
    </location>
</feature>
<evidence type="ECO:0000259" key="2">
    <source>
        <dbReference type="PROSITE" id="PS50994"/>
    </source>
</evidence>
<keyword evidence="4" id="KW-1185">Reference proteome</keyword>